<gene>
    <name evidence="2" type="ORF">SDC9_103616</name>
</gene>
<comment type="caution">
    <text evidence="2">The sequence shown here is derived from an EMBL/GenBank/DDBJ whole genome shotgun (WGS) entry which is preliminary data.</text>
</comment>
<reference evidence="2" key="1">
    <citation type="submission" date="2019-08" db="EMBL/GenBank/DDBJ databases">
        <authorList>
            <person name="Kucharzyk K."/>
            <person name="Murdoch R.W."/>
            <person name="Higgins S."/>
            <person name="Loffler F."/>
        </authorList>
    </citation>
    <scope>NUCLEOTIDE SEQUENCE</scope>
</reference>
<protein>
    <recommendedName>
        <fullName evidence="3">Phage portal protein</fullName>
    </recommendedName>
</protein>
<sequence>MFRFNFITDEINEIIAQGAKNRLTDEEYIVTEIQRFLASKRRKDMIDGENYFRGQHDILHRQRTMIGKNGELETVKNLPNNRIVDNQYKKMVNQKTNYLLGQPLSVKSDNDGYMKTLKLFFDKKFLRLLKNVGRDSLNGGIGWLFCYYNEQGEFVFKRLHPYEIIAGWKDEEHTVLDYAIRIYEVIAFEGRTEKTVQKVEVYHETGISRFILDGSRLTPDEKPHEPYFTVTDGNGEQAFNWSRIPLIPFKYNSEEIPLIRNVKSLQDGLNLILSNFQNNMEEDARNTILVLVNYDGENLAEFRNNLATYGAVKLKTVDGAPGDLRTLQVEVNAENYKAILEIFKKAIIENAMGYDAKDDRLGGNANQLNILSMYSDIDLDANEMETEYQASFEELVYFINLHLANTGAGDFEGNPFEIIFNRDMLISESDIITNIKGSVGILSDETLVANHPWVDDVQAELKRIKEQKQAAIDEYANQFPGTQPGNDPTKGGDPNDQSGGES</sequence>
<evidence type="ECO:0000256" key="1">
    <source>
        <dbReference type="SAM" id="MobiDB-lite"/>
    </source>
</evidence>
<accession>A0A645AWW3</accession>
<dbReference type="EMBL" id="VSSQ01015936">
    <property type="protein sequence ID" value="MPM56801.1"/>
    <property type="molecule type" value="Genomic_DNA"/>
</dbReference>
<evidence type="ECO:0000313" key="2">
    <source>
        <dbReference type="EMBL" id="MPM56801.1"/>
    </source>
</evidence>
<evidence type="ECO:0008006" key="3">
    <source>
        <dbReference type="Google" id="ProtNLM"/>
    </source>
</evidence>
<feature type="region of interest" description="Disordered" evidence="1">
    <location>
        <begin position="472"/>
        <end position="502"/>
    </location>
</feature>
<organism evidence="2">
    <name type="scientific">bioreactor metagenome</name>
    <dbReference type="NCBI Taxonomy" id="1076179"/>
    <lineage>
        <taxon>unclassified sequences</taxon>
        <taxon>metagenomes</taxon>
        <taxon>ecological metagenomes</taxon>
    </lineage>
</organism>
<proteinExistence type="predicted"/>
<dbReference type="AlphaFoldDB" id="A0A645AWW3"/>
<dbReference type="InterPro" id="IPR021145">
    <property type="entry name" value="Portal_protein_SPP1_Gp6-like"/>
</dbReference>
<name>A0A645AWW3_9ZZZZ</name>
<dbReference type="Pfam" id="PF05133">
    <property type="entry name" value="SPP1_portal"/>
    <property type="match status" value="1"/>
</dbReference>